<organism evidence="1 2">
    <name type="scientific">Longimicrobium terrae</name>
    <dbReference type="NCBI Taxonomy" id="1639882"/>
    <lineage>
        <taxon>Bacteria</taxon>
        <taxon>Pseudomonadati</taxon>
        <taxon>Gemmatimonadota</taxon>
        <taxon>Longimicrobiia</taxon>
        <taxon>Longimicrobiales</taxon>
        <taxon>Longimicrobiaceae</taxon>
        <taxon>Longimicrobium</taxon>
    </lineage>
</organism>
<keyword evidence="2" id="KW-1185">Reference proteome</keyword>
<comment type="caution">
    <text evidence="1">The sequence shown here is derived from an EMBL/GenBank/DDBJ whole genome shotgun (WGS) entry which is preliminary data.</text>
</comment>
<name>A0A841GP14_9BACT</name>
<reference evidence="1 2" key="1">
    <citation type="submission" date="2020-08" db="EMBL/GenBank/DDBJ databases">
        <title>Genomic Encyclopedia of Type Strains, Phase IV (KMG-IV): sequencing the most valuable type-strain genomes for metagenomic binning, comparative biology and taxonomic classification.</title>
        <authorList>
            <person name="Goeker M."/>
        </authorList>
    </citation>
    <scope>NUCLEOTIDE SEQUENCE [LARGE SCALE GENOMIC DNA]</scope>
    <source>
        <strain evidence="1 2">DSM 29007</strain>
    </source>
</reference>
<evidence type="ECO:0000313" key="1">
    <source>
        <dbReference type="EMBL" id="MBB6070397.1"/>
    </source>
</evidence>
<evidence type="ECO:0000313" key="2">
    <source>
        <dbReference type="Proteomes" id="UP000582837"/>
    </source>
</evidence>
<dbReference type="Proteomes" id="UP000582837">
    <property type="component" value="Unassembled WGS sequence"/>
</dbReference>
<proteinExistence type="predicted"/>
<gene>
    <name evidence="1" type="ORF">HNQ61_002016</name>
</gene>
<dbReference type="EMBL" id="JACHIA010000004">
    <property type="protein sequence ID" value="MBB6070397.1"/>
    <property type="molecule type" value="Genomic_DNA"/>
</dbReference>
<dbReference type="AlphaFoldDB" id="A0A841GP14"/>
<protein>
    <submittedName>
        <fullName evidence="1">Type II secretory pathway component PulF</fullName>
    </submittedName>
</protein>
<accession>A0A841GP14</accession>
<sequence>MTEVARAHAQGCPLWEEMRRVGLPPIATKMTRVGEEGPVSRMMQELT</sequence>